<keyword evidence="2" id="KW-1185">Reference proteome</keyword>
<dbReference type="Proteomes" id="UP001163835">
    <property type="component" value="Unassembled WGS sequence"/>
</dbReference>
<proteinExistence type="predicted"/>
<evidence type="ECO:0000313" key="2">
    <source>
        <dbReference type="Proteomes" id="UP001163835"/>
    </source>
</evidence>
<reference evidence="1" key="1">
    <citation type="submission" date="2022-09" db="EMBL/GenBank/DDBJ databases">
        <title>A Global Phylogenomic Analysis of the Shiitake Genus Lentinula.</title>
        <authorList>
            <consortium name="DOE Joint Genome Institute"/>
            <person name="Sierra-Patev S."/>
            <person name="Min B."/>
            <person name="Naranjo-Ortiz M."/>
            <person name="Looney B."/>
            <person name="Konkel Z."/>
            <person name="Slot J.C."/>
            <person name="Sakamoto Y."/>
            <person name="Steenwyk J.L."/>
            <person name="Rokas A."/>
            <person name="Carro J."/>
            <person name="Camarero S."/>
            <person name="Ferreira P."/>
            <person name="Molpeceres G."/>
            <person name="Ruiz-Duenas F.J."/>
            <person name="Serrano A."/>
            <person name="Henrissat B."/>
            <person name="Drula E."/>
            <person name="Hughes K.W."/>
            <person name="Mata J.L."/>
            <person name="Ishikawa N.K."/>
            <person name="Vargas-Isla R."/>
            <person name="Ushijima S."/>
            <person name="Smith C.A."/>
            <person name="Ahrendt S."/>
            <person name="Andreopoulos W."/>
            <person name="He G."/>
            <person name="Labutti K."/>
            <person name="Lipzen A."/>
            <person name="Ng V."/>
            <person name="Riley R."/>
            <person name="Sandor L."/>
            <person name="Barry K."/>
            <person name="Martinez A.T."/>
            <person name="Xiao Y."/>
            <person name="Gibbons J.G."/>
            <person name="Terashima K."/>
            <person name="Grigoriev I.V."/>
            <person name="Hibbett D.S."/>
        </authorList>
    </citation>
    <scope>NUCLEOTIDE SEQUENCE</scope>
    <source>
        <strain evidence="1">TMI1499</strain>
    </source>
</reference>
<organism evidence="1 2">
    <name type="scientific">Lentinula aff. lateritia</name>
    <dbReference type="NCBI Taxonomy" id="2804960"/>
    <lineage>
        <taxon>Eukaryota</taxon>
        <taxon>Fungi</taxon>
        <taxon>Dikarya</taxon>
        <taxon>Basidiomycota</taxon>
        <taxon>Agaricomycotina</taxon>
        <taxon>Agaricomycetes</taxon>
        <taxon>Agaricomycetidae</taxon>
        <taxon>Agaricales</taxon>
        <taxon>Marasmiineae</taxon>
        <taxon>Omphalotaceae</taxon>
        <taxon>Lentinula</taxon>
    </lineage>
</organism>
<dbReference type="EMBL" id="MU795397">
    <property type="protein sequence ID" value="KAJ3806634.1"/>
    <property type="molecule type" value="Genomic_DNA"/>
</dbReference>
<protein>
    <submittedName>
        <fullName evidence="1">Uncharacterized protein</fullName>
    </submittedName>
</protein>
<accession>A0ACC1TPE0</accession>
<sequence length="438" mass="48841">MDVRKFLPPPPTLPVEYQFDFHLNHNPDHPAFMHPRSDGTFKTYTYSDIVPAIHHCANYFLSQICASPGKTPIIAIVGTSDALTYSVALMGILRAGMTAFPISPRFSVEIIALLINAVKPSYMLVSSTKKQIIEDIKLCLSSDNRPVVLEIPTYEIIFHGEPRGILNKHDRSLDQPALIIHSSGSTSLHPKTIKWSSKFYLNNAETKALITQIDFAPIDFERQIFGLQGLEPFHSFGLCCLSWMTRVGFTISLLNPKDDASLIPANHSTIYENLKRVSPSVAYIWSQDSEKRNFLKTLLVMTGGRVLSKACAQKLIDSDVQLTIGYGSTESGSITVFNSSALNKKDWQYFRPFLRETKFIRRDDGFSSMIVVSTPTRELPLCNTTYQGLPGYDPGDLFLEHTTHIGHFSVVGRLSDQLILSSGEVVNPEELGKILPSS</sequence>
<name>A0ACC1TPE0_9AGAR</name>
<gene>
    <name evidence="1" type="ORF">F5876DRAFT_68792</name>
</gene>
<evidence type="ECO:0000313" key="1">
    <source>
        <dbReference type="EMBL" id="KAJ3806634.1"/>
    </source>
</evidence>
<comment type="caution">
    <text evidence="1">The sequence shown here is derived from an EMBL/GenBank/DDBJ whole genome shotgun (WGS) entry which is preliminary data.</text>
</comment>